<keyword evidence="3" id="KW-1185">Reference proteome</keyword>
<dbReference type="GO" id="GO:0006808">
    <property type="term" value="P:regulation of nitrogen utilization"/>
    <property type="evidence" value="ECO:0007669"/>
    <property type="project" value="InterPro"/>
</dbReference>
<dbReference type="Proteomes" id="UP000276437">
    <property type="component" value="Chromosome"/>
</dbReference>
<dbReference type="GO" id="GO:0005524">
    <property type="term" value="F:ATP binding"/>
    <property type="evidence" value="ECO:0007669"/>
    <property type="project" value="TreeGrafter"/>
</dbReference>
<reference evidence="2 3" key="1">
    <citation type="journal article" date="2018" name="Int. J. Syst. Evol. Microbiol.">
        <title>Methylomusa anaerophila gen. nov., sp. nov., an anaerobic methanol-utilizing bacterium isolated from a microbial fuel cell.</title>
        <authorList>
            <person name="Amano N."/>
            <person name="Yamamuro A."/>
            <person name="Miyahara M."/>
            <person name="Kouzuma A."/>
            <person name="Abe T."/>
            <person name="Watanabe K."/>
        </authorList>
    </citation>
    <scope>NUCLEOTIDE SEQUENCE [LARGE SCALE GENOMIC DNA]</scope>
    <source>
        <strain evidence="2 3">MMFC1</strain>
    </source>
</reference>
<sequence>MKEIVAIIRSNKVNVTKAALDSIGYPGMTGFAVLGRGKQRGIAGECGFSIASEVLAKAQTAGMKFIPKRLLIVVVADEDVDRVVSAIVSVNQTNQIGDGRIFVCPVEEAVRVRTGETGDKAIL</sequence>
<evidence type="ECO:0000313" key="3">
    <source>
        <dbReference type="Proteomes" id="UP000276437"/>
    </source>
</evidence>
<dbReference type="RefSeq" id="WP_126306102.1">
    <property type="nucleotide sequence ID" value="NZ_AP018449.1"/>
</dbReference>
<dbReference type="GO" id="GO:0005829">
    <property type="term" value="C:cytosol"/>
    <property type="evidence" value="ECO:0007669"/>
    <property type="project" value="TreeGrafter"/>
</dbReference>
<dbReference type="PROSITE" id="PS51343">
    <property type="entry name" value="PII_GLNB_DOM"/>
    <property type="match status" value="1"/>
</dbReference>
<dbReference type="InterPro" id="IPR011322">
    <property type="entry name" value="N-reg_PII-like_a/b"/>
</dbReference>
<dbReference type="PRINTS" id="PR00340">
    <property type="entry name" value="PIIGLNB"/>
</dbReference>
<name>A0A348AFG8_9FIRM</name>
<comment type="similarity">
    <text evidence="1">Belongs to the P(II) protein family.</text>
</comment>
<proteinExistence type="inferred from homology"/>
<dbReference type="Gene3D" id="3.30.70.120">
    <property type="match status" value="1"/>
</dbReference>
<dbReference type="GO" id="GO:0030234">
    <property type="term" value="F:enzyme regulator activity"/>
    <property type="evidence" value="ECO:0007669"/>
    <property type="project" value="InterPro"/>
</dbReference>
<protein>
    <submittedName>
        <fullName evidence="2">Nitrogen regulatory protein P-II</fullName>
    </submittedName>
</protein>
<dbReference type="SMART" id="SM00938">
    <property type="entry name" value="P-II"/>
    <property type="match status" value="1"/>
</dbReference>
<evidence type="ECO:0000256" key="1">
    <source>
        <dbReference type="RuleBase" id="RU003936"/>
    </source>
</evidence>
<organism evidence="2 3">
    <name type="scientific">Methylomusa anaerophila</name>
    <dbReference type="NCBI Taxonomy" id="1930071"/>
    <lineage>
        <taxon>Bacteria</taxon>
        <taxon>Bacillati</taxon>
        <taxon>Bacillota</taxon>
        <taxon>Negativicutes</taxon>
        <taxon>Selenomonadales</taxon>
        <taxon>Sporomusaceae</taxon>
        <taxon>Methylomusa</taxon>
    </lineage>
</organism>
<accession>A0A348AFG8</accession>
<dbReference type="InterPro" id="IPR002187">
    <property type="entry name" value="N-reg_PII"/>
</dbReference>
<gene>
    <name evidence="2" type="primary">glnB_1</name>
    <name evidence="2" type="ORF">MAMMFC1_00450</name>
</gene>
<dbReference type="PANTHER" id="PTHR30115">
    <property type="entry name" value="NITROGEN REGULATORY PROTEIN P-II"/>
    <property type="match status" value="1"/>
</dbReference>
<dbReference type="KEGG" id="mana:MAMMFC1_00450"/>
<dbReference type="EMBL" id="AP018449">
    <property type="protein sequence ID" value="BBB89816.1"/>
    <property type="molecule type" value="Genomic_DNA"/>
</dbReference>
<dbReference type="AlphaFoldDB" id="A0A348AFG8"/>
<dbReference type="PANTHER" id="PTHR30115:SF11">
    <property type="entry name" value="NITROGEN REGULATORY PROTEIN P-II HOMOLOG"/>
    <property type="match status" value="1"/>
</dbReference>
<dbReference type="Pfam" id="PF00543">
    <property type="entry name" value="P-II"/>
    <property type="match status" value="1"/>
</dbReference>
<evidence type="ECO:0000313" key="2">
    <source>
        <dbReference type="EMBL" id="BBB89816.1"/>
    </source>
</evidence>
<dbReference type="PROSITE" id="PS00638">
    <property type="entry name" value="PII_GLNB_CTER"/>
    <property type="match status" value="1"/>
</dbReference>
<dbReference type="OrthoDB" id="9802729at2"/>
<dbReference type="SUPFAM" id="SSF54913">
    <property type="entry name" value="GlnB-like"/>
    <property type="match status" value="1"/>
</dbReference>
<dbReference type="InterPro" id="IPR017918">
    <property type="entry name" value="N-reg_PII_CS"/>
</dbReference>
<dbReference type="InterPro" id="IPR015867">
    <property type="entry name" value="N-reg_PII/ATP_PRibTrfase_C"/>
</dbReference>